<feature type="region of interest" description="Disordered" evidence="1">
    <location>
        <begin position="1"/>
        <end position="21"/>
    </location>
</feature>
<gene>
    <name evidence="2" type="primary">C2</name>
</gene>
<dbReference type="EMBL" id="KT276912">
    <property type="protein sequence ID" value="ALF37770.1"/>
    <property type="molecule type" value="Genomic_DNA"/>
</dbReference>
<name>A0A0N9E407_9GEMI</name>
<reference evidence="2" key="1">
    <citation type="journal article" date="2017" name="Plant Dis.">
        <title>Beet curly top virus strains associated with sugar beet in Idaho, Oregon, and a Western U.S. Collection.</title>
        <authorList>
            <person name="Strausbaugh C.A."/>
            <person name="Eujayl I.A."/>
            <person name="Wintermantel W.M."/>
        </authorList>
    </citation>
    <scope>NUCLEOTIDE SEQUENCE</scope>
    <source>
        <strain evidence="2">BCTV-Svr_</strain>
    </source>
</reference>
<proteinExistence type="predicted"/>
<protein>
    <submittedName>
        <fullName evidence="2">Pathogenesis enhancement protein</fullName>
    </submittedName>
</protein>
<sequence length="21" mass="2278">MKPLGPGHYKIHSSPNSQVLS</sequence>
<accession>A0A0N9E407</accession>
<evidence type="ECO:0000256" key="1">
    <source>
        <dbReference type="SAM" id="MobiDB-lite"/>
    </source>
</evidence>
<organism evidence="2">
    <name type="scientific">Beet curly top virus</name>
    <dbReference type="NCBI Taxonomy" id="10840"/>
    <lineage>
        <taxon>Viruses</taxon>
        <taxon>Monodnaviria</taxon>
        <taxon>Shotokuvirae</taxon>
        <taxon>Cressdnaviricota</taxon>
        <taxon>Repensiviricetes</taxon>
        <taxon>Geplafuvirales</taxon>
        <taxon>Geminiviridae</taxon>
        <taxon>Curtovirus</taxon>
        <taxon>Curtovirus betae</taxon>
    </lineage>
</organism>
<evidence type="ECO:0000313" key="2">
    <source>
        <dbReference type="EMBL" id="ALF37770.1"/>
    </source>
</evidence>